<reference evidence="1 2" key="1">
    <citation type="submission" date="2020-02" db="EMBL/GenBank/DDBJ databases">
        <title>Geodermatophilus sabuli CPCC 205279 I12A-02694.</title>
        <authorList>
            <person name="Jiang Z."/>
        </authorList>
    </citation>
    <scope>NUCLEOTIDE SEQUENCE [LARGE SCALE GENOMIC DNA]</scope>
    <source>
        <strain evidence="1 2">I12A-02694</strain>
    </source>
</reference>
<comment type="caution">
    <text evidence="1">The sequence shown here is derived from an EMBL/GenBank/DDBJ whole genome shotgun (WGS) entry which is preliminary data.</text>
</comment>
<proteinExistence type="predicted"/>
<evidence type="ECO:0008006" key="3">
    <source>
        <dbReference type="Google" id="ProtNLM"/>
    </source>
</evidence>
<gene>
    <name evidence="1" type="ORF">GCU56_04145</name>
</gene>
<evidence type="ECO:0000313" key="2">
    <source>
        <dbReference type="Proteomes" id="UP000470246"/>
    </source>
</evidence>
<dbReference type="RefSeq" id="WP_163480253.1">
    <property type="nucleotide sequence ID" value="NZ_JAAGWF010000005.1"/>
</dbReference>
<dbReference type="EMBL" id="JAAGWF010000005">
    <property type="protein sequence ID" value="NEK57063.1"/>
    <property type="molecule type" value="Genomic_DNA"/>
</dbReference>
<sequence length="134" mass="14591">MFWAASAAFALLVATVAWLGIRDVATGRSTPQEAAGDYLDALVHGDWGTVWTLLCRPDQLRAGPRERYAYERGAESGGVSLSALGVDVDVGDVRYDGETSSHAVKVQLSGGQRTERFELTVVEEQDEFRVCEEP</sequence>
<accession>A0A7K3VY79</accession>
<dbReference type="AlphaFoldDB" id="A0A7K3VY79"/>
<dbReference type="Proteomes" id="UP000470246">
    <property type="component" value="Unassembled WGS sequence"/>
</dbReference>
<name>A0A7K3VY79_9ACTN</name>
<evidence type="ECO:0000313" key="1">
    <source>
        <dbReference type="EMBL" id="NEK57063.1"/>
    </source>
</evidence>
<keyword evidence="2" id="KW-1185">Reference proteome</keyword>
<organism evidence="1 2">
    <name type="scientific">Geodermatophilus sabuli</name>
    <dbReference type="NCBI Taxonomy" id="1564158"/>
    <lineage>
        <taxon>Bacteria</taxon>
        <taxon>Bacillati</taxon>
        <taxon>Actinomycetota</taxon>
        <taxon>Actinomycetes</taxon>
        <taxon>Geodermatophilales</taxon>
        <taxon>Geodermatophilaceae</taxon>
        <taxon>Geodermatophilus</taxon>
    </lineage>
</organism>
<protein>
    <recommendedName>
        <fullName evidence="3">DUF4878 domain-containing protein</fullName>
    </recommendedName>
</protein>